<feature type="domain" description="KIB1-4 beta-propeller" evidence="1">
    <location>
        <begin position="18"/>
        <end position="147"/>
    </location>
</feature>
<sequence length="188" mass="21366">MFSQRDGMFSLPASGGGYVGSWDLRGKPKLQKLRFQDLPRSRKKERELLDSCYSTQHLVESSSGESFLVLWYRTAAYDHNGDDLGPKGFKVFRLEEEGNASYTEDIGDLCLCLSKSESFCVIASPFSGRDLHINSISYIDVDESISTSTSLEVGSFSLSRDKRARQNYSTYYRTKLPYLFPPQPKVFY</sequence>
<evidence type="ECO:0000259" key="1">
    <source>
        <dbReference type="Pfam" id="PF03478"/>
    </source>
</evidence>
<proteinExistence type="predicted"/>
<accession>A0A1J3EA85</accession>
<name>A0A1J3EA85_NOCCA</name>
<gene>
    <name evidence="2" type="ORF">GA_TR11085_c4_g1_i1_g.35782</name>
</gene>
<reference evidence="2" key="1">
    <citation type="submission" date="2016-07" db="EMBL/GenBank/DDBJ databases">
        <title>De novo transcriptome assembly of four accessions of the metal hyperaccumulator plant Noccaea caerulescens.</title>
        <authorList>
            <person name="Blande D."/>
            <person name="Halimaa P."/>
            <person name="Tervahauta A.I."/>
            <person name="Aarts M.G."/>
            <person name="Karenlampi S.O."/>
        </authorList>
    </citation>
    <scope>NUCLEOTIDE SEQUENCE</scope>
</reference>
<protein>
    <recommendedName>
        <fullName evidence="1">KIB1-4 beta-propeller domain-containing protein</fullName>
    </recommendedName>
</protein>
<dbReference type="Pfam" id="PF03478">
    <property type="entry name" value="Beta-prop_KIB1-4"/>
    <property type="match status" value="1"/>
</dbReference>
<organism evidence="2">
    <name type="scientific">Noccaea caerulescens</name>
    <name type="common">Alpine penny-cress</name>
    <name type="synonym">Thlaspi caerulescens</name>
    <dbReference type="NCBI Taxonomy" id="107243"/>
    <lineage>
        <taxon>Eukaryota</taxon>
        <taxon>Viridiplantae</taxon>
        <taxon>Streptophyta</taxon>
        <taxon>Embryophyta</taxon>
        <taxon>Tracheophyta</taxon>
        <taxon>Spermatophyta</taxon>
        <taxon>Magnoliopsida</taxon>
        <taxon>eudicotyledons</taxon>
        <taxon>Gunneridae</taxon>
        <taxon>Pentapetalae</taxon>
        <taxon>rosids</taxon>
        <taxon>malvids</taxon>
        <taxon>Brassicales</taxon>
        <taxon>Brassicaceae</taxon>
        <taxon>Coluteocarpeae</taxon>
        <taxon>Noccaea</taxon>
    </lineage>
</organism>
<dbReference type="AlphaFoldDB" id="A0A1J3EA85"/>
<dbReference type="EMBL" id="GEVI01004114">
    <property type="protein sequence ID" value="JAU28206.1"/>
    <property type="molecule type" value="Transcribed_RNA"/>
</dbReference>
<dbReference type="InterPro" id="IPR005174">
    <property type="entry name" value="KIB1-4_b-propeller"/>
</dbReference>
<evidence type="ECO:0000313" key="2">
    <source>
        <dbReference type="EMBL" id="JAU28206.1"/>
    </source>
</evidence>